<keyword evidence="2" id="KW-1185">Reference proteome</keyword>
<dbReference type="AlphaFoldDB" id="A0A7Y0HCG0"/>
<sequence>MLKNQDLLVALKILSYEESNDESLLLTKELQGKAWMHIDNDVEKISKYDIEQEDLVVSNELDDFDSKELLIIDEFLQESKYEIDNQWTYRKLAKHLFISLSEANNAVKRCIAAGLLFQLGAKRIKVNRPVLVNFIRYGAGVSFYTEPGRIVRGIPTSYAAPVFKEIFASSNSTPPVWPCARGTAKGVAINPLYKSVSKAVMIDSWLYKQLALVDIFRIGTAREKEEALPFLEKLNKGKI</sequence>
<dbReference type="RefSeq" id="WP_169021463.1">
    <property type="nucleotide sequence ID" value="NZ_JABBMT010000043.1"/>
</dbReference>
<accession>A0A7Y0HCG0</accession>
<protein>
    <submittedName>
        <fullName evidence="1">Uncharacterized protein</fullName>
    </submittedName>
</protein>
<gene>
    <name evidence="1" type="ORF">HHO47_17535</name>
</gene>
<evidence type="ECO:0000313" key="1">
    <source>
        <dbReference type="EMBL" id="NMM42560.1"/>
    </source>
</evidence>
<name>A0A7Y0HCG0_9GAMM</name>
<dbReference type="EMBL" id="JABBMT010000043">
    <property type="protein sequence ID" value="NMM42560.1"/>
    <property type="molecule type" value="Genomic_DNA"/>
</dbReference>
<organism evidence="1 2">
    <name type="scientific">Pseudoalteromonas arctica</name>
    <dbReference type="NCBI Taxonomy" id="394751"/>
    <lineage>
        <taxon>Bacteria</taxon>
        <taxon>Pseudomonadati</taxon>
        <taxon>Pseudomonadota</taxon>
        <taxon>Gammaproteobacteria</taxon>
        <taxon>Alteromonadales</taxon>
        <taxon>Pseudoalteromonadaceae</taxon>
        <taxon>Pseudoalteromonas</taxon>
    </lineage>
</organism>
<proteinExistence type="predicted"/>
<dbReference type="Proteomes" id="UP000570493">
    <property type="component" value="Unassembled WGS sequence"/>
</dbReference>
<reference evidence="1" key="1">
    <citation type="submission" date="2020-04" db="EMBL/GenBank/DDBJ databases">
        <title>Genome Sequencing for Pseudoaltermonas arctica.</title>
        <authorList>
            <person name="Elkins N.S."/>
        </authorList>
    </citation>
    <scope>NUCLEOTIDE SEQUENCE [LARGE SCALE GENOMIC DNA]</scope>
    <source>
        <strain evidence="1">NEC-BIFX-2020_0012</strain>
    </source>
</reference>
<comment type="caution">
    <text evidence="1">The sequence shown here is derived from an EMBL/GenBank/DDBJ whole genome shotgun (WGS) entry which is preliminary data.</text>
</comment>
<evidence type="ECO:0000313" key="2">
    <source>
        <dbReference type="Proteomes" id="UP000570493"/>
    </source>
</evidence>